<evidence type="ECO:0000259" key="1">
    <source>
        <dbReference type="Pfam" id="PF07859"/>
    </source>
</evidence>
<dbReference type="Proteomes" id="UP001139411">
    <property type="component" value="Unassembled WGS sequence"/>
</dbReference>
<dbReference type="SUPFAM" id="SSF53474">
    <property type="entry name" value="alpha/beta-Hydrolases"/>
    <property type="match status" value="1"/>
</dbReference>
<dbReference type="Pfam" id="PF07859">
    <property type="entry name" value="Abhydrolase_3"/>
    <property type="match status" value="1"/>
</dbReference>
<reference evidence="2" key="1">
    <citation type="submission" date="2022-01" db="EMBL/GenBank/DDBJ databases">
        <title>Novel species in genus Dyadobacter.</title>
        <authorList>
            <person name="Ma C."/>
        </authorList>
    </citation>
    <scope>NUCLEOTIDE SEQUENCE</scope>
    <source>
        <strain evidence="2">CY357</strain>
    </source>
</reference>
<dbReference type="InterPro" id="IPR013094">
    <property type="entry name" value="AB_hydrolase_3"/>
</dbReference>
<keyword evidence="2" id="KW-0378">Hydrolase</keyword>
<dbReference type="AlphaFoldDB" id="A0A9X1QA35"/>
<dbReference type="RefSeq" id="WP_235176375.1">
    <property type="nucleotide sequence ID" value="NZ_JAKFFV010000002.1"/>
</dbReference>
<evidence type="ECO:0000313" key="3">
    <source>
        <dbReference type="Proteomes" id="UP001139411"/>
    </source>
</evidence>
<sequence>MDKEIIYKQRQLLNEAHADTEALSQMGTTSITKVTTFDGYSFSLTIIRPFSIVREIRVLPVFLFVPHKPYDTTCIRFQEQIASELVKNSGHAAAILDYKGENSVGFQLFEMFAAMKWLACHGSDEGINASKMAIVGLQLGANITSVLTQMAMSNNCPEVSLQILIDPQFYISPKNTYQRPGTCKIQPNFVDPEWLNIERIYDLPLDSKVAELIGIPPTLIQLSGDTGLHCELEYYCTKLLHAGTNVTYINYEARNEKSQEGSILHLNRTLIADTATELRRLHY</sequence>
<proteinExistence type="predicted"/>
<dbReference type="Gene3D" id="3.40.50.1820">
    <property type="entry name" value="alpha/beta hydrolase"/>
    <property type="match status" value="1"/>
</dbReference>
<name>A0A9X1QA35_9BACT</name>
<organism evidence="2 3">
    <name type="scientific">Dyadobacter chenhuakuii</name>
    <dbReference type="NCBI Taxonomy" id="2909339"/>
    <lineage>
        <taxon>Bacteria</taxon>
        <taxon>Pseudomonadati</taxon>
        <taxon>Bacteroidota</taxon>
        <taxon>Cytophagia</taxon>
        <taxon>Cytophagales</taxon>
        <taxon>Spirosomataceae</taxon>
        <taxon>Dyadobacter</taxon>
    </lineage>
</organism>
<accession>A0A9X1QA35</accession>
<gene>
    <name evidence="2" type="ORF">L0661_00285</name>
</gene>
<comment type="caution">
    <text evidence="2">The sequence shown here is derived from an EMBL/GenBank/DDBJ whole genome shotgun (WGS) entry which is preliminary data.</text>
</comment>
<protein>
    <submittedName>
        <fullName evidence="2">Alpha/beta hydrolase</fullName>
    </submittedName>
</protein>
<dbReference type="InterPro" id="IPR029058">
    <property type="entry name" value="AB_hydrolase_fold"/>
</dbReference>
<feature type="domain" description="Alpha/beta hydrolase fold-3" evidence="1">
    <location>
        <begin position="77"/>
        <end position="253"/>
    </location>
</feature>
<dbReference type="GO" id="GO:0016787">
    <property type="term" value="F:hydrolase activity"/>
    <property type="evidence" value="ECO:0007669"/>
    <property type="project" value="UniProtKB-KW"/>
</dbReference>
<dbReference type="EMBL" id="JAKFFV010000002">
    <property type="protein sequence ID" value="MCF2496722.1"/>
    <property type="molecule type" value="Genomic_DNA"/>
</dbReference>
<evidence type="ECO:0000313" key="2">
    <source>
        <dbReference type="EMBL" id="MCF2496722.1"/>
    </source>
</evidence>